<dbReference type="InterPro" id="IPR047137">
    <property type="entry name" value="ORF3"/>
</dbReference>
<feature type="compositionally biased region" description="Basic and acidic residues" evidence="1">
    <location>
        <begin position="1"/>
        <end position="12"/>
    </location>
</feature>
<evidence type="ECO:0000256" key="1">
    <source>
        <dbReference type="SAM" id="MobiDB-lite"/>
    </source>
</evidence>
<dbReference type="InterPro" id="IPR005031">
    <property type="entry name" value="COQ10_START"/>
</dbReference>
<dbReference type="PANTHER" id="PTHR33824">
    <property type="entry name" value="POLYKETIDE CYCLASE/DEHYDRASE AND LIPID TRANSPORT SUPERFAMILY PROTEIN"/>
    <property type="match status" value="1"/>
</dbReference>
<gene>
    <name evidence="3" type="ORF">ACI2L5_12745</name>
</gene>
<reference evidence="3 4" key="1">
    <citation type="submission" date="2024-11" db="EMBL/GenBank/DDBJ databases">
        <title>The Natural Products Discovery Center: Release of the First 8490 Sequenced Strains for Exploring Actinobacteria Biosynthetic Diversity.</title>
        <authorList>
            <person name="Kalkreuter E."/>
            <person name="Kautsar S.A."/>
            <person name="Yang D."/>
            <person name="Bader C.D."/>
            <person name="Teijaro C.N."/>
            <person name="Fluegel L."/>
            <person name="Davis C.M."/>
            <person name="Simpson J.R."/>
            <person name="Lauterbach L."/>
            <person name="Steele A.D."/>
            <person name="Gui C."/>
            <person name="Meng S."/>
            <person name="Li G."/>
            <person name="Viehrig K."/>
            <person name="Ye F."/>
            <person name="Su P."/>
            <person name="Kiefer A.F."/>
            <person name="Nichols A."/>
            <person name="Cepeda A.J."/>
            <person name="Yan W."/>
            <person name="Fan B."/>
            <person name="Jiang Y."/>
            <person name="Adhikari A."/>
            <person name="Zheng C.-J."/>
            <person name="Schuster L."/>
            <person name="Cowan T.M."/>
            <person name="Smanski M.J."/>
            <person name="Chevrette M.G."/>
            <person name="De Carvalho L.P.S."/>
            <person name="Shen B."/>
        </authorList>
    </citation>
    <scope>NUCLEOTIDE SEQUENCE [LARGE SCALE GENOMIC DNA]</scope>
    <source>
        <strain evidence="3 4">NPDC020863</strain>
    </source>
</reference>
<dbReference type="Gene3D" id="3.30.530.20">
    <property type="match status" value="1"/>
</dbReference>
<evidence type="ECO:0000313" key="4">
    <source>
        <dbReference type="Proteomes" id="UP001620295"/>
    </source>
</evidence>
<feature type="region of interest" description="Disordered" evidence="1">
    <location>
        <begin position="250"/>
        <end position="324"/>
    </location>
</feature>
<dbReference type="RefSeq" id="WP_358707518.1">
    <property type="nucleotide sequence ID" value="NZ_JBFACG010000041.1"/>
</dbReference>
<dbReference type="SUPFAM" id="SSF55961">
    <property type="entry name" value="Bet v1-like"/>
    <property type="match status" value="1"/>
</dbReference>
<organism evidence="3 4">
    <name type="scientific">Streptomyces milbemycinicus</name>
    <dbReference type="NCBI Taxonomy" id="476552"/>
    <lineage>
        <taxon>Bacteria</taxon>
        <taxon>Bacillati</taxon>
        <taxon>Actinomycetota</taxon>
        <taxon>Actinomycetes</taxon>
        <taxon>Kitasatosporales</taxon>
        <taxon>Streptomycetaceae</taxon>
        <taxon>Streptomyces</taxon>
    </lineage>
</organism>
<feature type="compositionally biased region" description="Acidic residues" evidence="1">
    <location>
        <begin position="259"/>
        <end position="286"/>
    </location>
</feature>
<evidence type="ECO:0000259" key="2">
    <source>
        <dbReference type="Pfam" id="PF03364"/>
    </source>
</evidence>
<feature type="region of interest" description="Disordered" evidence="1">
    <location>
        <begin position="1"/>
        <end position="22"/>
    </location>
</feature>
<name>A0ABW8LIR3_9ACTN</name>
<accession>A0ABW8LIR3</accession>
<evidence type="ECO:0000313" key="3">
    <source>
        <dbReference type="EMBL" id="MFK4265797.1"/>
    </source>
</evidence>
<proteinExistence type="predicted"/>
<feature type="domain" description="Coenzyme Q-binding protein COQ10 START" evidence="2">
    <location>
        <begin position="109"/>
        <end position="228"/>
    </location>
</feature>
<dbReference type="CDD" id="cd07817">
    <property type="entry name" value="SRPBCC_8"/>
    <property type="match status" value="1"/>
</dbReference>
<comment type="caution">
    <text evidence="3">The sequence shown here is derived from an EMBL/GenBank/DDBJ whole genome shotgun (WGS) entry which is preliminary data.</text>
</comment>
<dbReference type="Proteomes" id="UP001620295">
    <property type="component" value="Unassembled WGS sequence"/>
</dbReference>
<dbReference type="EMBL" id="JBJDQH010000004">
    <property type="protein sequence ID" value="MFK4265797.1"/>
    <property type="molecule type" value="Genomic_DNA"/>
</dbReference>
<feature type="compositionally biased region" description="Acidic residues" evidence="1">
    <location>
        <begin position="294"/>
        <end position="315"/>
    </location>
</feature>
<dbReference type="InterPro" id="IPR023393">
    <property type="entry name" value="START-like_dom_sf"/>
</dbReference>
<dbReference type="PANTHER" id="PTHR33824:SF7">
    <property type="entry name" value="POLYKETIDE CYCLASE_DEHYDRASE AND LIPID TRANSPORT SUPERFAMILY PROTEIN"/>
    <property type="match status" value="1"/>
</dbReference>
<protein>
    <submittedName>
        <fullName evidence="3">SRPBCC family protein</fullName>
    </submittedName>
</protein>
<dbReference type="Pfam" id="PF03364">
    <property type="entry name" value="Polyketide_cyc"/>
    <property type="match status" value="1"/>
</dbReference>
<keyword evidence="4" id="KW-1185">Reference proteome</keyword>
<sequence>MAERSDGDRREGGLATLTKELPTERLKKEAQDVLLALGERALSTVGHLGDGGGPGLKAPMKPLLKMGAKQVAKTVKDKAKEVIPGLGGGGGGGKGKKLKVTNIVEQIDVGVPLSVAYNQWTQFEDFPSFMKKVENVDQTSDEEVDWKAQIFLSHREWHAEIIDQVPNQRIVWRSRGQKGHADGAVTFHELAPHLTRVLLVLQYHPQGFFEHTGNLWRAQGRRARLELKHYRRHVMSEVILHPDEVQGWRGEIHDGEVVPAEDEEREAEEPKDEYEEDDAYEDDDEERGARGGEDEYDEETEAEGEYEEDADEEGAEEPRRRARR</sequence>